<accession>A0ACA9SPK5</accession>
<evidence type="ECO:0000313" key="1">
    <source>
        <dbReference type="EMBL" id="CAG8844119.1"/>
    </source>
</evidence>
<evidence type="ECO:0000313" key="2">
    <source>
        <dbReference type="Proteomes" id="UP000789920"/>
    </source>
</evidence>
<keyword evidence="2" id="KW-1185">Reference proteome</keyword>
<feature type="non-terminal residue" evidence="1">
    <location>
        <position position="220"/>
    </location>
</feature>
<reference evidence="1" key="1">
    <citation type="submission" date="2021-06" db="EMBL/GenBank/DDBJ databases">
        <authorList>
            <person name="Kallberg Y."/>
            <person name="Tangrot J."/>
            <person name="Rosling A."/>
        </authorList>
    </citation>
    <scope>NUCLEOTIDE SEQUENCE</scope>
    <source>
        <strain evidence="1">MA461A</strain>
    </source>
</reference>
<dbReference type="Proteomes" id="UP000789920">
    <property type="component" value="Unassembled WGS sequence"/>
</dbReference>
<comment type="caution">
    <text evidence="1">The sequence shown here is derived from an EMBL/GenBank/DDBJ whole genome shotgun (WGS) entry which is preliminary data.</text>
</comment>
<protein>
    <submittedName>
        <fullName evidence="1">15461_t:CDS:1</fullName>
    </submittedName>
</protein>
<proteinExistence type="predicted"/>
<sequence length="220" mass="24795">TTQTLILDKHIEDIIPDKEPDQKEKEAAFVTTQDRVTPEVCDAITSVACDDGCIELNGTVCKELDLPKEEIISTVQKNVTNEKLKSPKSSSWLSIFLTLKMPHLNLEINVKINTTIRDYLSKQIGDANAKKELLNFTDNYVVDNCAKKKSLRAKRGLLLYTFKHQQLPINAKIDVVSKQKDDGSFEISDTICKELEVPTEEKELVTAVKLCTLNEKFQSP</sequence>
<dbReference type="EMBL" id="CAJVQC010141175">
    <property type="protein sequence ID" value="CAG8844119.1"/>
    <property type="molecule type" value="Genomic_DNA"/>
</dbReference>
<name>A0ACA9SPK5_9GLOM</name>
<feature type="non-terminal residue" evidence="1">
    <location>
        <position position="1"/>
    </location>
</feature>
<organism evidence="1 2">
    <name type="scientific">Racocetra persica</name>
    <dbReference type="NCBI Taxonomy" id="160502"/>
    <lineage>
        <taxon>Eukaryota</taxon>
        <taxon>Fungi</taxon>
        <taxon>Fungi incertae sedis</taxon>
        <taxon>Mucoromycota</taxon>
        <taxon>Glomeromycotina</taxon>
        <taxon>Glomeromycetes</taxon>
        <taxon>Diversisporales</taxon>
        <taxon>Gigasporaceae</taxon>
        <taxon>Racocetra</taxon>
    </lineage>
</organism>
<gene>
    <name evidence="1" type="ORF">RPERSI_LOCUS33070</name>
</gene>